<gene>
    <name evidence="2" type="ORF">NE579_05305</name>
</gene>
<protein>
    <submittedName>
        <fullName evidence="2">Uncharacterized protein</fullName>
    </submittedName>
</protein>
<dbReference type="Proteomes" id="UP001204562">
    <property type="component" value="Unassembled WGS sequence"/>
</dbReference>
<accession>A0AAW5JR43</accession>
<keyword evidence="1" id="KW-0812">Transmembrane</keyword>
<dbReference type="RefSeq" id="WP_256303489.1">
    <property type="nucleotide sequence ID" value="NZ_JALEQM010000095.1"/>
</dbReference>
<reference evidence="2" key="1">
    <citation type="submission" date="2022-06" db="EMBL/GenBank/DDBJ databases">
        <title>Isolation of gut microbiota from human fecal samples.</title>
        <authorList>
            <person name="Pamer E.G."/>
            <person name="Barat B."/>
            <person name="Waligurski E."/>
            <person name="Medina S."/>
            <person name="Paddock L."/>
            <person name="Mostad J."/>
        </authorList>
    </citation>
    <scope>NUCLEOTIDE SEQUENCE</scope>
    <source>
        <strain evidence="2">DFI.9.91</strain>
    </source>
</reference>
<evidence type="ECO:0000256" key="1">
    <source>
        <dbReference type="SAM" id="Phobius"/>
    </source>
</evidence>
<sequence>MLAFGLLLFIPTMVFMFRWFRHHAFEHFDGVSPRSQMDFDFVYGMVFGVPALLFTLCGAIST</sequence>
<keyword evidence="1" id="KW-0472">Membrane</keyword>
<proteinExistence type="predicted"/>
<dbReference type="AlphaFoldDB" id="A0AAW5JR43"/>
<evidence type="ECO:0000313" key="3">
    <source>
        <dbReference type="Proteomes" id="UP001204562"/>
    </source>
</evidence>
<name>A0AAW5JR43_9FIRM</name>
<comment type="caution">
    <text evidence="2">The sequence shown here is derived from an EMBL/GenBank/DDBJ whole genome shotgun (WGS) entry which is preliminary data.</text>
</comment>
<keyword evidence="1" id="KW-1133">Transmembrane helix</keyword>
<evidence type="ECO:0000313" key="2">
    <source>
        <dbReference type="EMBL" id="MCQ4769879.1"/>
    </source>
</evidence>
<feature type="transmembrane region" description="Helical" evidence="1">
    <location>
        <begin position="40"/>
        <end position="60"/>
    </location>
</feature>
<dbReference type="EMBL" id="JANFYS010000008">
    <property type="protein sequence ID" value="MCQ4769879.1"/>
    <property type="molecule type" value="Genomic_DNA"/>
</dbReference>
<organism evidence="2 3">
    <name type="scientific">Intestinimonas massiliensis</name>
    <name type="common">ex Afouda et al. 2020</name>
    <dbReference type="NCBI Taxonomy" id="1673721"/>
    <lineage>
        <taxon>Bacteria</taxon>
        <taxon>Bacillati</taxon>
        <taxon>Bacillota</taxon>
        <taxon>Clostridia</taxon>
        <taxon>Eubacteriales</taxon>
        <taxon>Intestinimonas</taxon>
    </lineage>
</organism>